<accession>A0A939BEH0</accession>
<organism evidence="1 2">
    <name type="scientific">Merdimmobilis hominis</name>
    <dbReference type="NCBI Taxonomy" id="2897707"/>
    <lineage>
        <taxon>Bacteria</taxon>
        <taxon>Bacillati</taxon>
        <taxon>Bacillota</taxon>
        <taxon>Clostridia</taxon>
        <taxon>Eubacteriales</taxon>
        <taxon>Oscillospiraceae</taxon>
        <taxon>Merdimmobilis</taxon>
    </lineage>
</organism>
<protein>
    <submittedName>
        <fullName evidence="1">Uncharacterized protein</fullName>
    </submittedName>
</protein>
<comment type="caution">
    <text evidence="1">The sequence shown here is derived from an EMBL/GenBank/DDBJ whole genome shotgun (WGS) entry which is preliminary data.</text>
</comment>
<keyword evidence="2" id="KW-1185">Reference proteome</keyword>
<evidence type="ECO:0000313" key="1">
    <source>
        <dbReference type="EMBL" id="MBM6921310.1"/>
    </source>
</evidence>
<sequence>MVDDTEAFTPIVSAGIRQYEKEQSEYEEIQYTIKGRIMDYSDCTIDVRTVQGDIRLTPGDIKDLLDNEVEHIRIGDETIPAKDFLMQDADRIQRDLFNPGVYRLITNEAFEMQEHPIEYSEPTANDSQQM</sequence>
<evidence type="ECO:0000313" key="2">
    <source>
        <dbReference type="Proteomes" id="UP000774750"/>
    </source>
</evidence>
<reference evidence="1" key="2">
    <citation type="journal article" date="2021" name="Sci. Rep.">
        <title>The distribution of antibiotic resistance genes in chicken gut microbiota commensals.</title>
        <authorList>
            <person name="Juricova H."/>
            <person name="Matiasovicova J."/>
            <person name="Kubasova T."/>
            <person name="Cejkova D."/>
            <person name="Rychlik I."/>
        </authorList>
    </citation>
    <scope>NUCLEOTIDE SEQUENCE</scope>
    <source>
        <strain evidence="1">An559</strain>
    </source>
</reference>
<proteinExistence type="predicted"/>
<gene>
    <name evidence="1" type="ORF">H6A12_09095</name>
</gene>
<dbReference type="AlphaFoldDB" id="A0A939BEH0"/>
<name>A0A939BEH0_9FIRM</name>
<reference evidence="1" key="1">
    <citation type="submission" date="2020-08" db="EMBL/GenBank/DDBJ databases">
        <authorList>
            <person name="Cejkova D."/>
            <person name="Kubasova T."/>
            <person name="Jahodarova E."/>
            <person name="Rychlik I."/>
        </authorList>
    </citation>
    <scope>NUCLEOTIDE SEQUENCE</scope>
    <source>
        <strain evidence="1">An559</strain>
    </source>
</reference>
<dbReference type="Proteomes" id="UP000774750">
    <property type="component" value="Unassembled WGS sequence"/>
</dbReference>
<dbReference type="EMBL" id="JACJKY010000014">
    <property type="protein sequence ID" value="MBM6921310.1"/>
    <property type="molecule type" value="Genomic_DNA"/>
</dbReference>